<dbReference type="PANTHER" id="PTHR44140:SF2">
    <property type="entry name" value="LD25575P"/>
    <property type="match status" value="1"/>
</dbReference>
<dbReference type="PRINTS" id="PR00625">
    <property type="entry name" value="JDOMAIN"/>
</dbReference>
<dbReference type="SMART" id="SM00271">
    <property type="entry name" value="DnaJ"/>
    <property type="match status" value="1"/>
</dbReference>
<gene>
    <name evidence="11" type="ORF">EJ06DRAFT_511245</name>
</gene>
<dbReference type="Pfam" id="PF00226">
    <property type="entry name" value="DnaJ"/>
    <property type="match status" value="1"/>
</dbReference>
<feature type="repeat" description="TPR" evidence="7">
    <location>
        <begin position="65"/>
        <end position="98"/>
    </location>
</feature>
<dbReference type="Gene3D" id="1.25.40.10">
    <property type="entry name" value="Tetratricopeptide repeat domain"/>
    <property type="match status" value="1"/>
</dbReference>
<keyword evidence="12" id="KW-1185">Reference proteome</keyword>
<evidence type="ECO:0000256" key="9">
    <source>
        <dbReference type="SAM" id="SignalP"/>
    </source>
</evidence>
<dbReference type="GO" id="GO:0051787">
    <property type="term" value="F:misfolded protein binding"/>
    <property type="evidence" value="ECO:0007669"/>
    <property type="project" value="TreeGrafter"/>
</dbReference>
<comment type="subcellular location">
    <subcellularLocation>
        <location evidence="1">Endoplasmic reticulum lumen</location>
    </subcellularLocation>
</comment>
<dbReference type="SUPFAM" id="SSF46565">
    <property type="entry name" value="Chaperone J-domain"/>
    <property type="match status" value="1"/>
</dbReference>
<reference evidence="11" key="1">
    <citation type="journal article" date="2020" name="Stud. Mycol.">
        <title>101 Dothideomycetes genomes: a test case for predicting lifestyles and emergence of pathogens.</title>
        <authorList>
            <person name="Haridas S."/>
            <person name="Albert R."/>
            <person name="Binder M."/>
            <person name="Bloem J."/>
            <person name="Labutti K."/>
            <person name="Salamov A."/>
            <person name="Andreopoulos B."/>
            <person name="Baker S."/>
            <person name="Barry K."/>
            <person name="Bills G."/>
            <person name="Bluhm B."/>
            <person name="Cannon C."/>
            <person name="Castanera R."/>
            <person name="Culley D."/>
            <person name="Daum C."/>
            <person name="Ezra D."/>
            <person name="Gonzalez J."/>
            <person name="Henrissat B."/>
            <person name="Kuo A."/>
            <person name="Liang C."/>
            <person name="Lipzen A."/>
            <person name="Lutzoni F."/>
            <person name="Magnuson J."/>
            <person name="Mondo S."/>
            <person name="Nolan M."/>
            <person name="Ohm R."/>
            <person name="Pangilinan J."/>
            <person name="Park H.-J."/>
            <person name="Ramirez L."/>
            <person name="Alfaro M."/>
            <person name="Sun H."/>
            <person name="Tritt A."/>
            <person name="Yoshinaga Y."/>
            <person name="Zwiers L.-H."/>
            <person name="Turgeon B."/>
            <person name="Goodwin S."/>
            <person name="Spatafora J."/>
            <person name="Crous P."/>
            <person name="Grigoriev I."/>
        </authorList>
    </citation>
    <scope>NUCLEOTIDE SEQUENCE</scope>
    <source>
        <strain evidence="11">CBS 262.69</strain>
    </source>
</reference>
<dbReference type="Gene3D" id="1.10.287.110">
    <property type="entry name" value="DnaJ domain"/>
    <property type="match status" value="1"/>
</dbReference>
<dbReference type="Proteomes" id="UP000799640">
    <property type="component" value="Unassembled WGS sequence"/>
</dbReference>
<dbReference type="InterPro" id="IPR001623">
    <property type="entry name" value="DnaJ_domain"/>
</dbReference>
<dbReference type="InterPro" id="IPR051727">
    <property type="entry name" value="DnaJ_C3_Co-chaperones"/>
</dbReference>
<evidence type="ECO:0000256" key="8">
    <source>
        <dbReference type="SAM" id="MobiDB-lite"/>
    </source>
</evidence>
<feature type="signal peptide" evidence="9">
    <location>
        <begin position="1"/>
        <end position="19"/>
    </location>
</feature>
<feature type="compositionally biased region" description="Basic and acidic residues" evidence="8">
    <location>
        <begin position="465"/>
        <end position="474"/>
    </location>
</feature>
<feature type="chain" id="PRO_5026218187" description="Tetratricopeptide repeat and J domain-containing co-chaperone DNJ1" evidence="9">
    <location>
        <begin position="20"/>
        <end position="521"/>
    </location>
</feature>
<organism evidence="11 12">
    <name type="scientific">Trichodelitschia bisporula</name>
    <dbReference type="NCBI Taxonomy" id="703511"/>
    <lineage>
        <taxon>Eukaryota</taxon>
        <taxon>Fungi</taxon>
        <taxon>Dikarya</taxon>
        <taxon>Ascomycota</taxon>
        <taxon>Pezizomycotina</taxon>
        <taxon>Dothideomycetes</taxon>
        <taxon>Dothideomycetes incertae sedis</taxon>
        <taxon>Phaeotrichales</taxon>
        <taxon>Phaeotrichaceae</taxon>
        <taxon>Trichodelitschia</taxon>
    </lineage>
</organism>
<dbReference type="SUPFAM" id="SSF48452">
    <property type="entry name" value="TPR-like"/>
    <property type="match status" value="3"/>
</dbReference>
<dbReference type="GO" id="GO:0005788">
    <property type="term" value="C:endoplasmic reticulum lumen"/>
    <property type="evidence" value="ECO:0007669"/>
    <property type="project" value="UniProtKB-SubCell"/>
</dbReference>
<protein>
    <recommendedName>
        <fullName evidence="6">Tetratricopeptide repeat and J domain-containing co-chaperone DNJ1</fullName>
    </recommendedName>
</protein>
<dbReference type="InterPro" id="IPR036869">
    <property type="entry name" value="J_dom_sf"/>
</dbReference>
<evidence type="ECO:0000256" key="2">
    <source>
        <dbReference type="ARBA" id="ARBA00022729"/>
    </source>
</evidence>
<dbReference type="PANTHER" id="PTHR44140">
    <property type="entry name" value="LD25575P"/>
    <property type="match status" value="1"/>
</dbReference>
<feature type="domain" description="J" evidence="10">
    <location>
        <begin position="401"/>
        <end position="470"/>
    </location>
</feature>
<evidence type="ECO:0000313" key="11">
    <source>
        <dbReference type="EMBL" id="KAF2400030.1"/>
    </source>
</evidence>
<evidence type="ECO:0000256" key="6">
    <source>
        <dbReference type="ARBA" id="ARBA00073740"/>
    </source>
</evidence>
<sequence length="521" mass="57057">MILPRAAAVLLLSPLAAFALSHSDIPSDTPVAQLVKTANAQLAAGKAQEALTYFDVAIARDPQNYLTIFKRGAAYLSLGKPSQAQKDFDKVLALKPNFEGALLQRGKIRAKNGEWDAAKKDYTAMGEKGAAEIVELEEAHGAAILSADAEKSGNWDECIHQAGVAIRTASTVAELRRRRARCRFQKGEVAEGVNDLQHVLHISTGSTAPYLEISAMLFYALGETDKGLAQIRKCLQSDPDSKTCRKLMRQEKNIEKTLKKVRQAIEKRQFATAVKYLVKTSDSEGILAEIKDDVATYTAEGLIHKSSPNGLYTQIVDITCEAYVGMNNLKRGQPYCAEALALNPTSLPGLLAKAKQELAADEFEAATRTLTEAKEHHGQNEKVIELLQEAQKLLKRSKEKDYYKVLGLARDADEQEIKRAYRKLTRLFHPDKASTQGISKEEAQKKMAEINEAYEVLSDEELKARFDRGDDPNDPHGGAQHGSPFGHGADGQQFFFRSGPGGGFPGGFQFQGGGFQFPGGF</sequence>
<dbReference type="GO" id="GO:0051087">
    <property type="term" value="F:protein-folding chaperone binding"/>
    <property type="evidence" value="ECO:0007669"/>
    <property type="project" value="TreeGrafter"/>
</dbReference>
<dbReference type="InterPro" id="IPR019734">
    <property type="entry name" value="TPR_rpt"/>
</dbReference>
<keyword evidence="5" id="KW-0256">Endoplasmic reticulum</keyword>
<dbReference type="EMBL" id="ML996696">
    <property type="protein sequence ID" value="KAF2400030.1"/>
    <property type="molecule type" value="Genomic_DNA"/>
</dbReference>
<evidence type="ECO:0000256" key="3">
    <source>
        <dbReference type="ARBA" id="ARBA00022737"/>
    </source>
</evidence>
<dbReference type="PROSITE" id="PS50005">
    <property type="entry name" value="TPR"/>
    <property type="match status" value="1"/>
</dbReference>
<dbReference type="AlphaFoldDB" id="A0A6G1HVI5"/>
<dbReference type="Pfam" id="PF13174">
    <property type="entry name" value="TPR_6"/>
    <property type="match status" value="1"/>
</dbReference>
<dbReference type="PROSITE" id="PS50076">
    <property type="entry name" value="DNAJ_2"/>
    <property type="match status" value="1"/>
</dbReference>
<proteinExistence type="predicted"/>
<keyword evidence="2 9" id="KW-0732">Signal</keyword>
<dbReference type="InterPro" id="IPR011990">
    <property type="entry name" value="TPR-like_helical_dom_sf"/>
</dbReference>
<evidence type="ECO:0000259" key="10">
    <source>
        <dbReference type="PROSITE" id="PS50076"/>
    </source>
</evidence>
<evidence type="ECO:0000256" key="4">
    <source>
        <dbReference type="ARBA" id="ARBA00022803"/>
    </source>
</evidence>
<evidence type="ECO:0000256" key="5">
    <source>
        <dbReference type="ARBA" id="ARBA00022824"/>
    </source>
</evidence>
<evidence type="ECO:0000313" key="12">
    <source>
        <dbReference type="Proteomes" id="UP000799640"/>
    </source>
</evidence>
<dbReference type="OrthoDB" id="1726119at2759"/>
<dbReference type="CDD" id="cd06257">
    <property type="entry name" value="DnaJ"/>
    <property type="match status" value="1"/>
</dbReference>
<name>A0A6G1HVI5_9PEZI</name>
<keyword evidence="3" id="KW-0677">Repeat</keyword>
<keyword evidence="4 7" id="KW-0802">TPR repeat</keyword>
<dbReference type="GO" id="GO:0034975">
    <property type="term" value="P:protein folding in endoplasmic reticulum"/>
    <property type="evidence" value="ECO:0007669"/>
    <property type="project" value="TreeGrafter"/>
</dbReference>
<dbReference type="SMART" id="SM00028">
    <property type="entry name" value="TPR"/>
    <property type="match status" value="4"/>
</dbReference>
<evidence type="ECO:0000256" key="1">
    <source>
        <dbReference type="ARBA" id="ARBA00004319"/>
    </source>
</evidence>
<feature type="region of interest" description="Disordered" evidence="8">
    <location>
        <begin position="465"/>
        <end position="498"/>
    </location>
</feature>
<evidence type="ECO:0000256" key="7">
    <source>
        <dbReference type="PROSITE-ProRule" id="PRU00339"/>
    </source>
</evidence>
<dbReference type="Pfam" id="PF13181">
    <property type="entry name" value="TPR_8"/>
    <property type="match status" value="1"/>
</dbReference>
<dbReference type="FunFam" id="1.25.40.10:FF:000224">
    <property type="entry name" value="DnaJ and TPR domain protein"/>
    <property type="match status" value="1"/>
</dbReference>
<accession>A0A6G1HVI5</accession>